<gene>
    <name evidence="1" type="ORF">PPNO1_LOCUS5766</name>
</gene>
<accession>A0A9P1MC91</accession>
<dbReference type="OrthoDB" id="2679825at2759"/>
<dbReference type="EMBL" id="CALLCH030000015">
    <property type="protein sequence ID" value="CAI4216102.1"/>
    <property type="molecule type" value="Genomic_DNA"/>
</dbReference>
<evidence type="ECO:0000313" key="2">
    <source>
        <dbReference type="Proteomes" id="UP000838763"/>
    </source>
</evidence>
<comment type="caution">
    <text evidence="1">The sequence shown here is derived from an EMBL/GenBank/DDBJ whole genome shotgun (WGS) entry which is preliminary data.</text>
</comment>
<keyword evidence="2" id="KW-1185">Reference proteome</keyword>
<evidence type="ECO:0000313" key="1">
    <source>
        <dbReference type="EMBL" id="CAI4216102.1"/>
    </source>
</evidence>
<dbReference type="Proteomes" id="UP000838763">
    <property type="component" value="Unassembled WGS sequence"/>
</dbReference>
<reference evidence="1" key="1">
    <citation type="submission" date="2022-11" db="EMBL/GenBank/DDBJ databases">
        <authorList>
            <person name="Scott C."/>
            <person name="Bruce N."/>
        </authorList>
    </citation>
    <scope>NUCLEOTIDE SEQUENCE</scope>
</reference>
<protein>
    <submittedName>
        <fullName evidence="1">Uncharacterized protein</fullName>
    </submittedName>
</protein>
<organism evidence="1 2">
    <name type="scientific">Parascedosporium putredinis</name>
    <dbReference type="NCBI Taxonomy" id="1442378"/>
    <lineage>
        <taxon>Eukaryota</taxon>
        <taxon>Fungi</taxon>
        <taxon>Dikarya</taxon>
        <taxon>Ascomycota</taxon>
        <taxon>Pezizomycotina</taxon>
        <taxon>Sordariomycetes</taxon>
        <taxon>Hypocreomycetidae</taxon>
        <taxon>Microascales</taxon>
        <taxon>Microascaceae</taxon>
        <taxon>Parascedosporium</taxon>
    </lineage>
</organism>
<name>A0A9P1MC91_9PEZI</name>
<dbReference type="Pfam" id="PF21858">
    <property type="entry name" value="DUF6914"/>
    <property type="match status" value="1"/>
</dbReference>
<proteinExistence type="predicted"/>
<dbReference type="InterPro" id="IPR054208">
    <property type="entry name" value="DUF6914"/>
</dbReference>
<dbReference type="AlphaFoldDB" id="A0A9P1MC91"/>
<sequence length="162" mass="18338">MSCKSCGPCYPFEGWGPGFPQVRRRFVQGWHPAPHFEQAPPARRRLRATWEYEKLSVTGSSSATPYVRVLVGKVKKSQAQFEASVEKAEIVQDNPEWTDRSWVKAALAQLAKDGVLGDVRDWAKIEKESLAFAEKKKSEGRLDAWNGKAPTYDLTQKRETVK</sequence>